<accession>A0A8D2IXP2</accession>
<dbReference type="OrthoDB" id="6277625at2759"/>
<dbReference type="Proteomes" id="UP000694545">
    <property type="component" value="Unplaced"/>
</dbReference>
<comment type="similarity">
    <text evidence="2">Belongs to the TMEM192 family.</text>
</comment>
<sequence>MARVEAGMGGRLPREQDNGSLEITQSVDDDPLLDAALLSPLHTRLHPKFHTIPTVCFANVLLLLHVTFVVLAFVAGVSCFYSDSSEDICPGNYTYPLKVQTVIIIAKVILWILYVVLERYVHFHHSMVRRKGYLLIYRTTRNLKRLPLLIQSTGNAALLLILSAQHSFLNHNKMYLCFILGILSVELICTLICLVVYTVKVSNFNRAKPRPDVIEEEKIYAYPNHVTSEIGFRDTSSLEEIVEKQGDVIEYLRRHNAQLSKKLLAVTSQQGRG</sequence>
<dbReference type="GeneID" id="123023803"/>
<dbReference type="OMA" id="HGCYIDK"/>
<evidence type="ECO:0000256" key="2">
    <source>
        <dbReference type="ARBA" id="ARBA00006314"/>
    </source>
</evidence>
<dbReference type="Ensembl" id="ENSVKKT00000000923.1">
    <property type="protein sequence ID" value="ENSVKKP00000000891.1"/>
    <property type="gene ID" value="ENSVKKG00000000753.1"/>
</dbReference>
<name>A0A8D2IXP2_VARKO</name>
<feature type="transmembrane region" description="Helical" evidence="8">
    <location>
        <begin position="148"/>
        <end position="168"/>
    </location>
</feature>
<evidence type="ECO:0000256" key="7">
    <source>
        <dbReference type="SAM" id="MobiDB-lite"/>
    </source>
</evidence>
<evidence type="ECO:0000256" key="3">
    <source>
        <dbReference type="ARBA" id="ARBA00014635"/>
    </source>
</evidence>
<evidence type="ECO:0000313" key="9">
    <source>
        <dbReference type="Ensembl" id="ENSVKKP00000000891.1"/>
    </source>
</evidence>
<reference evidence="9" key="1">
    <citation type="submission" date="2025-08" db="UniProtKB">
        <authorList>
            <consortium name="Ensembl"/>
        </authorList>
    </citation>
    <scope>IDENTIFICATION</scope>
</reference>
<evidence type="ECO:0000256" key="1">
    <source>
        <dbReference type="ARBA" id="ARBA00004141"/>
    </source>
</evidence>
<organism evidence="9 10">
    <name type="scientific">Varanus komodoensis</name>
    <name type="common">Komodo dragon</name>
    <dbReference type="NCBI Taxonomy" id="61221"/>
    <lineage>
        <taxon>Eukaryota</taxon>
        <taxon>Metazoa</taxon>
        <taxon>Chordata</taxon>
        <taxon>Craniata</taxon>
        <taxon>Vertebrata</taxon>
        <taxon>Euteleostomi</taxon>
        <taxon>Lepidosauria</taxon>
        <taxon>Squamata</taxon>
        <taxon>Bifurcata</taxon>
        <taxon>Unidentata</taxon>
        <taxon>Episquamata</taxon>
        <taxon>Toxicofera</taxon>
        <taxon>Anguimorpha</taxon>
        <taxon>Paleoanguimorpha</taxon>
        <taxon>Varanoidea</taxon>
        <taxon>Varanidae</taxon>
        <taxon>Varanus</taxon>
    </lineage>
</organism>
<feature type="transmembrane region" description="Helical" evidence="8">
    <location>
        <begin position="54"/>
        <end position="77"/>
    </location>
</feature>
<feature type="transmembrane region" description="Helical" evidence="8">
    <location>
        <begin position="174"/>
        <end position="199"/>
    </location>
</feature>
<feature type="region of interest" description="Disordered" evidence="7">
    <location>
        <begin position="1"/>
        <end position="20"/>
    </location>
</feature>
<dbReference type="PANTHER" id="PTHR31592">
    <property type="entry name" value="TRANSMEMBRANE PROTEIN 192"/>
    <property type="match status" value="1"/>
</dbReference>
<proteinExistence type="inferred from homology"/>
<dbReference type="Pfam" id="PF14802">
    <property type="entry name" value="TMEM192"/>
    <property type="match status" value="1"/>
</dbReference>
<keyword evidence="6 8" id="KW-0472">Membrane</keyword>
<comment type="subcellular location">
    <subcellularLocation>
        <location evidence="1">Membrane</location>
        <topology evidence="1">Multi-pass membrane protein</topology>
    </subcellularLocation>
</comment>
<dbReference type="GO" id="GO:0005770">
    <property type="term" value="C:late endosome"/>
    <property type="evidence" value="ECO:0007669"/>
    <property type="project" value="TreeGrafter"/>
</dbReference>
<dbReference type="CTD" id="201931"/>
<evidence type="ECO:0000256" key="4">
    <source>
        <dbReference type="ARBA" id="ARBA00022692"/>
    </source>
</evidence>
<dbReference type="InterPro" id="IPR029399">
    <property type="entry name" value="TMEM192"/>
</dbReference>
<keyword evidence="10" id="KW-1185">Reference proteome</keyword>
<evidence type="ECO:0000256" key="5">
    <source>
        <dbReference type="ARBA" id="ARBA00022989"/>
    </source>
</evidence>
<dbReference type="PANTHER" id="PTHR31592:SF1">
    <property type="entry name" value="TRANSMEMBRANE PROTEIN 192"/>
    <property type="match status" value="1"/>
</dbReference>
<evidence type="ECO:0000256" key="8">
    <source>
        <dbReference type="SAM" id="Phobius"/>
    </source>
</evidence>
<keyword evidence="5 8" id="KW-1133">Transmembrane helix</keyword>
<dbReference type="KEGG" id="vko:123023803"/>
<feature type="transmembrane region" description="Helical" evidence="8">
    <location>
        <begin position="97"/>
        <end position="117"/>
    </location>
</feature>
<evidence type="ECO:0000313" key="10">
    <source>
        <dbReference type="Proteomes" id="UP000694545"/>
    </source>
</evidence>
<evidence type="ECO:0000256" key="6">
    <source>
        <dbReference type="ARBA" id="ARBA00023136"/>
    </source>
</evidence>
<keyword evidence="4 8" id="KW-0812">Transmembrane</keyword>
<protein>
    <recommendedName>
        <fullName evidence="3">Transmembrane protein 192</fullName>
    </recommendedName>
</protein>
<dbReference type="GO" id="GO:0005765">
    <property type="term" value="C:lysosomal membrane"/>
    <property type="evidence" value="ECO:0007669"/>
    <property type="project" value="TreeGrafter"/>
</dbReference>
<reference evidence="9" key="2">
    <citation type="submission" date="2025-09" db="UniProtKB">
        <authorList>
            <consortium name="Ensembl"/>
        </authorList>
    </citation>
    <scope>IDENTIFICATION</scope>
</reference>
<dbReference type="AlphaFoldDB" id="A0A8D2IXP2"/>
<gene>
    <name evidence="9" type="primary">TMEM192</name>
</gene>
<dbReference type="RefSeq" id="XP_044286767.1">
    <property type="nucleotide sequence ID" value="XM_044430832.1"/>
</dbReference>